<reference evidence="1" key="1">
    <citation type="submission" date="2023-05" db="EMBL/GenBank/DDBJ databases">
        <authorList>
            <person name="Zhang X."/>
        </authorList>
    </citation>
    <scope>NUCLEOTIDE SEQUENCE</scope>
    <source>
        <strain evidence="1">BD1B2-1</strain>
    </source>
</reference>
<dbReference type="AlphaFoldDB" id="A0AAE3RDW2"/>
<protein>
    <submittedName>
        <fullName evidence="1">Uncharacterized protein</fullName>
    </submittedName>
</protein>
<accession>A0AAE3RDW2</accession>
<comment type="caution">
    <text evidence="1">The sequence shown here is derived from an EMBL/GenBank/DDBJ whole genome shotgun (WGS) entry which is preliminary data.</text>
</comment>
<evidence type="ECO:0000313" key="2">
    <source>
        <dbReference type="Proteomes" id="UP001232063"/>
    </source>
</evidence>
<dbReference type="Proteomes" id="UP001232063">
    <property type="component" value="Unassembled WGS sequence"/>
</dbReference>
<proteinExistence type="predicted"/>
<keyword evidence="2" id="KW-1185">Reference proteome</keyword>
<feature type="non-terminal residue" evidence="1">
    <location>
        <position position="261"/>
    </location>
</feature>
<name>A0AAE3RDW2_9BACT</name>
<sequence length="261" mass="27133">GTQSKPLTYFAIQNCTFNGALTVAVETSNTARFLNTTFNGPVSLSGPGNTELYAITANANLTILSGVVSMGTSSMFASGTVVNVYSRFIANNYTHTFRNNFTLQNNSQFLIGFAQTYQGSISMGSGVTASFSGGAQTFTQPVSVGSGSTVTFTNTAATTLDDVTLAAGSTWRFSASSTSTVNGDFLTNGSCSAPVSVNSNTGSSQASVKFTSFSNPQYVNISNINNTGSALNMLYGIGTNNTNISIASARTLYWVGNSGSW</sequence>
<gene>
    <name evidence="1" type="ORF">QNI22_40400</name>
</gene>
<feature type="non-terminal residue" evidence="1">
    <location>
        <position position="1"/>
    </location>
</feature>
<dbReference type="EMBL" id="JASJOU010000053">
    <property type="protein sequence ID" value="MDJ1506964.1"/>
    <property type="molecule type" value="Genomic_DNA"/>
</dbReference>
<organism evidence="1 2">
    <name type="scientific">Xanthocytophaga agilis</name>
    <dbReference type="NCBI Taxonomy" id="3048010"/>
    <lineage>
        <taxon>Bacteria</taxon>
        <taxon>Pseudomonadati</taxon>
        <taxon>Bacteroidota</taxon>
        <taxon>Cytophagia</taxon>
        <taxon>Cytophagales</taxon>
        <taxon>Rhodocytophagaceae</taxon>
        <taxon>Xanthocytophaga</taxon>
    </lineage>
</organism>
<dbReference type="RefSeq" id="WP_314520318.1">
    <property type="nucleotide sequence ID" value="NZ_JASJOU010000053.1"/>
</dbReference>
<evidence type="ECO:0000313" key="1">
    <source>
        <dbReference type="EMBL" id="MDJ1506964.1"/>
    </source>
</evidence>